<accession>A0ABW5K4J9</accession>
<feature type="transmembrane region" description="Helical" evidence="1">
    <location>
        <begin position="73"/>
        <end position="93"/>
    </location>
</feature>
<dbReference type="Proteomes" id="UP001597467">
    <property type="component" value="Unassembled WGS sequence"/>
</dbReference>
<dbReference type="RefSeq" id="WP_379905496.1">
    <property type="nucleotide sequence ID" value="NZ_JBHULM010000011.1"/>
</dbReference>
<dbReference type="InterPro" id="IPR025695">
    <property type="entry name" value="DoxX-like"/>
</dbReference>
<gene>
    <name evidence="2" type="ORF">ACFSSB_14450</name>
</gene>
<keyword evidence="1" id="KW-0812">Transmembrane</keyword>
<sequence length="129" mass="14840">MKINNNYKALTYFIALVWSVNGLLCKVLNLVSRHQDIVARILDTNYSRTITIAIGILETIMALWILSNYKSKLNAIVQIIIIATMNVLELILAPDLLLWGTYNSLFAFLFILLVYFTNFKQNKKHVLFS</sequence>
<dbReference type="Pfam" id="PF13781">
    <property type="entry name" value="DoxX_3"/>
    <property type="match status" value="1"/>
</dbReference>
<evidence type="ECO:0000256" key="1">
    <source>
        <dbReference type="SAM" id="Phobius"/>
    </source>
</evidence>
<reference evidence="3" key="1">
    <citation type="journal article" date="2019" name="Int. J. Syst. Evol. Microbiol.">
        <title>The Global Catalogue of Microorganisms (GCM) 10K type strain sequencing project: providing services to taxonomists for standard genome sequencing and annotation.</title>
        <authorList>
            <consortium name="The Broad Institute Genomics Platform"/>
            <consortium name="The Broad Institute Genome Sequencing Center for Infectious Disease"/>
            <person name="Wu L."/>
            <person name="Ma J."/>
        </authorList>
    </citation>
    <scope>NUCLEOTIDE SEQUENCE [LARGE SCALE GENOMIC DNA]</scope>
    <source>
        <strain evidence="3">KCTC 42808</strain>
    </source>
</reference>
<evidence type="ECO:0000313" key="2">
    <source>
        <dbReference type="EMBL" id="MFD2543529.1"/>
    </source>
</evidence>
<feature type="transmembrane region" description="Helical" evidence="1">
    <location>
        <begin position="46"/>
        <end position="66"/>
    </location>
</feature>
<organism evidence="2 3">
    <name type="scientific">Lacinutrix gracilariae</name>
    <dbReference type="NCBI Taxonomy" id="1747198"/>
    <lineage>
        <taxon>Bacteria</taxon>
        <taxon>Pseudomonadati</taxon>
        <taxon>Bacteroidota</taxon>
        <taxon>Flavobacteriia</taxon>
        <taxon>Flavobacteriales</taxon>
        <taxon>Flavobacteriaceae</taxon>
        <taxon>Lacinutrix</taxon>
    </lineage>
</organism>
<proteinExistence type="predicted"/>
<dbReference type="EMBL" id="JBHULM010000011">
    <property type="protein sequence ID" value="MFD2543529.1"/>
    <property type="molecule type" value="Genomic_DNA"/>
</dbReference>
<comment type="caution">
    <text evidence="2">The sequence shown here is derived from an EMBL/GenBank/DDBJ whole genome shotgun (WGS) entry which is preliminary data.</text>
</comment>
<protein>
    <submittedName>
        <fullName evidence="2">DoxX-like family protein</fullName>
    </submittedName>
</protein>
<keyword evidence="1" id="KW-0472">Membrane</keyword>
<keyword evidence="1" id="KW-1133">Transmembrane helix</keyword>
<evidence type="ECO:0000313" key="3">
    <source>
        <dbReference type="Proteomes" id="UP001597467"/>
    </source>
</evidence>
<name>A0ABW5K4J9_9FLAO</name>
<keyword evidence="3" id="KW-1185">Reference proteome</keyword>
<feature type="transmembrane region" description="Helical" evidence="1">
    <location>
        <begin position="99"/>
        <end position="119"/>
    </location>
</feature>